<dbReference type="PANTHER" id="PTHR40072:SF1">
    <property type="entry name" value="MOLYBDOPTERIN-GUANINE DINUCLEOTIDE BIOSYNTHESIS ADAPTER PROTEIN"/>
    <property type="match status" value="1"/>
</dbReference>
<dbReference type="GO" id="GO:0005525">
    <property type="term" value="F:GTP binding"/>
    <property type="evidence" value="ECO:0007669"/>
    <property type="project" value="InterPro"/>
</dbReference>
<dbReference type="SUPFAM" id="SSF52540">
    <property type="entry name" value="P-loop containing nucleoside triphosphate hydrolases"/>
    <property type="match status" value="1"/>
</dbReference>
<accession>A0A6J4KK46</accession>
<dbReference type="EMBL" id="CADCUC010000053">
    <property type="protein sequence ID" value="CAA9308323.1"/>
    <property type="molecule type" value="Genomic_DNA"/>
</dbReference>
<protein>
    <submittedName>
        <fullName evidence="2">Molybdopterin-guanine dinucleotide biosynthesis protein MobB</fullName>
    </submittedName>
</protein>
<dbReference type="Pfam" id="PF03205">
    <property type="entry name" value="MobB"/>
    <property type="match status" value="1"/>
</dbReference>
<dbReference type="NCBIfam" id="TIGR00176">
    <property type="entry name" value="mobB"/>
    <property type="match status" value="1"/>
</dbReference>
<dbReference type="Gene3D" id="3.40.50.300">
    <property type="entry name" value="P-loop containing nucleotide triphosphate hydrolases"/>
    <property type="match status" value="1"/>
</dbReference>
<sequence>MTPRAARVVGLAGWSGAGKTTLLLKLIPEFQRRGLSVSTLKHAHHAFEIDHPGKDSFEHRRAGAREVLIASGRRWALVRELREEPEPSLGTLLRRLSPVDLVVIEGFKASAHPKLEVFRAANQKPLLGSAAPNIRSIASDTALPGASVPVVPLSEIAAIADRLLAIAEPLPEVLAALEAAPAPARRARERRQGKP</sequence>
<dbReference type="InterPro" id="IPR027417">
    <property type="entry name" value="P-loop_NTPase"/>
</dbReference>
<dbReference type="CDD" id="cd03116">
    <property type="entry name" value="MobB"/>
    <property type="match status" value="1"/>
</dbReference>
<name>A0A6J4KK46_9HYPH</name>
<dbReference type="InterPro" id="IPR004435">
    <property type="entry name" value="MobB_dom"/>
</dbReference>
<gene>
    <name evidence="2" type="ORF">AVDCRST_MAG90-259</name>
</gene>
<dbReference type="GO" id="GO:0006777">
    <property type="term" value="P:Mo-molybdopterin cofactor biosynthetic process"/>
    <property type="evidence" value="ECO:0007669"/>
    <property type="project" value="InterPro"/>
</dbReference>
<dbReference type="InterPro" id="IPR052539">
    <property type="entry name" value="MGD_biosynthesis_adapter"/>
</dbReference>
<organism evidence="2">
    <name type="scientific">uncultured Microvirga sp</name>
    <dbReference type="NCBI Taxonomy" id="412392"/>
    <lineage>
        <taxon>Bacteria</taxon>
        <taxon>Pseudomonadati</taxon>
        <taxon>Pseudomonadota</taxon>
        <taxon>Alphaproteobacteria</taxon>
        <taxon>Hyphomicrobiales</taxon>
        <taxon>Methylobacteriaceae</taxon>
        <taxon>Microvirga</taxon>
        <taxon>environmental samples</taxon>
    </lineage>
</organism>
<evidence type="ECO:0000313" key="2">
    <source>
        <dbReference type="EMBL" id="CAA9308323.1"/>
    </source>
</evidence>
<proteinExistence type="predicted"/>
<evidence type="ECO:0000259" key="1">
    <source>
        <dbReference type="Pfam" id="PF03205"/>
    </source>
</evidence>
<dbReference type="AlphaFoldDB" id="A0A6J4KK46"/>
<feature type="domain" description="Molybdopterin-guanine dinucleotide biosynthesis protein B (MobB)" evidence="1">
    <location>
        <begin position="8"/>
        <end position="140"/>
    </location>
</feature>
<reference evidence="2" key="1">
    <citation type="submission" date="2020-02" db="EMBL/GenBank/DDBJ databases">
        <authorList>
            <person name="Meier V. D."/>
        </authorList>
    </citation>
    <scope>NUCLEOTIDE SEQUENCE</scope>
    <source>
        <strain evidence="2">AVDCRST_MAG90</strain>
    </source>
</reference>
<dbReference type="PANTHER" id="PTHR40072">
    <property type="entry name" value="MOLYBDOPTERIN-GUANINE DINUCLEOTIDE BIOSYNTHESIS ADAPTER PROTEIN-RELATED"/>
    <property type="match status" value="1"/>
</dbReference>